<evidence type="ECO:0000313" key="2">
    <source>
        <dbReference type="Proteomes" id="UP000202982"/>
    </source>
</evidence>
<dbReference type="RefSeq" id="YP_009322773.1">
    <property type="nucleotide sequence ID" value="NC_031924.1"/>
</dbReference>
<name>A0A1B1W264_9CAUD</name>
<dbReference type="GeneID" id="30308659"/>
<protein>
    <submittedName>
        <fullName evidence="1">Uncharacterized protein</fullName>
    </submittedName>
</protein>
<dbReference type="KEGG" id="vg:30308659"/>
<evidence type="ECO:0000313" key="1">
    <source>
        <dbReference type="EMBL" id="ANW46761.1"/>
    </source>
</evidence>
<keyword evidence="2" id="KW-1185">Reference proteome</keyword>
<accession>A0A1B1W264</accession>
<reference evidence="1" key="1">
    <citation type="submission" date="2016-09" db="EMBL/GenBank/DDBJ databases">
        <authorList>
            <person name="Liu Y."/>
            <person name="Bai C."/>
            <person name="Tong Y."/>
            <person name="Mi Z."/>
            <person name="An X."/>
            <person name="Huang Y."/>
            <person name="Li P."/>
            <person name="Yuan X."/>
            <person name="Niu W."/>
            <person name="Liu H."/>
        </authorList>
    </citation>
    <scope>NUCLEOTIDE SEQUENCE</scope>
</reference>
<dbReference type="Proteomes" id="UP000202982">
    <property type="component" value="Segment"/>
</dbReference>
<dbReference type="EMBL" id="KX523699">
    <property type="protein sequence ID" value="ANW46761.1"/>
    <property type="molecule type" value="Genomic_DNA"/>
</dbReference>
<proteinExistence type="predicted"/>
<sequence>MPVREIPMTIQQIHNDYWRIADNHNRRIASISMINKWYVVSLANGGYAGRFESFDDVVSSIKEKDN</sequence>
<organism evidence="1 2">
    <name type="scientific">Salmonella phage IME207</name>
    <dbReference type="NCBI Taxonomy" id="1873985"/>
    <lineage>
        <taxon>Viruses</taxon>
        <taxon>Duplodnaviria</taxon>
        <taxon>Heunggongvirae</taxon>
        <taxon>Uroviricota</taxon>
        <taxon>Caudoviricetes</taxon>
        <taxon>Shuimuvirus</taxon>
        <taxon>Shuimuvirus IME207</taxon>
    </lineage>
</organism>